<dbReference type="EMBL" id="HG994360">
    <property type="protein sequence ID" value="CAF2086498.1"/>
    <property type="molecule type" value="Genomic_DNA"/>
</dbReference>
<gene>
    <name evidence="2" type="ORF">DARMORV10_A06P24910.1</name>
</gene>
<sequence length="301" mass="33573">MVHQLSKICTRTVHGKGQHAGHADMSSVHGSVHGKGQRADMCTDMVHQLSKISTRTVHGKGQHADISVHGSVHGKGQHADMCTDMVHQLSKISTRTVHGKGQHADMYGQHADMSSVHGSVHGKGQRADMCTDMVHQLSKISTRTVHGKGQHADMCVQYTDQSTDSLCVLTDRHGRPACADGRPVNLRKDHCRTLETERPGNDETSLSVGGFLLCLLIPWLSRFLIVPADSVVIVHPWPRLQFWLDRRHSFRISPNPARKVSRKMQLNSLLSPTRRRCLFEAVCNVKSKNDSRQRISRLSHR</sequence>
<name>A0A816SCJ1_BRANA</name>
<evidence type="ECO:0000256" key="1">
    <source>
        <dbReference type="SAM" id="MobiDB-lite"/>
    </source>
</evidence>
<proteinExistence type="predicted"/>
<feature type="region of interest" description="Disordered" evidence="1">
    <location>
        <begin position="16"/>
        <end position="36"/>
    </location>
</feature>
<evidence type="ECO:0000313" key="2">
    <source>
        <dbReference type="EMBL" id="CAF2086498.1"/>
    </source>
</evidence>
<accession>A0A816SCJ1</accession>
<organism evidence="2">
    <name type="scientific">Brassica napus</name>
    <name type="common">Rape</name>
    <dbReference type="NCBI Taxonomy" id="3708"/>
    <lineage>
        <taxon>Eukaryota</taxon>
        <taxon>Viridiplantae</taxon>
        <taxon>Streptophyta</taxon>
        <taxon>Embryophyta</taxon>
        <taxon>Tracheophyta</taxon>
        <taxon>Spermatophyta</taxon>
        <taxon>Magnoliopsida</taxon>
        <taxon>eudicotyledons</taxon>
        <taxon>Gunneridae</taxon>
        <taxon>Pentapetalae</taxon>
        <taxon>rosids</taxon>
        <taxon>malvids</taxon>
        <taxon>Brassicales</taxon>
        <taxon>Brassicaceae</taxon>
        <taxon>Brassiceae</taxon>
        <taxon>Brassica</taxon>
    </lineage>
</organism>
<dbReference type="Proteomes" id="UP001295469">
    <property type="component" value="Chromosome A06"/>
</dbReference>
<reference evidence="2" key="1">
    <citation type="submission" date="2021-01" db="EMBL/GenBank/DDBJ databases">
        <authorList>
            <consortium name="Genoscope - CEA"/>
            <person name="William W."/>
        </authorList>
    </citation>
    <scope>NUCLEOTIDE SEQUENCE</scope>
</reference>
<protein>
    <submittedName>
        <fullName evidence="2">(rape) hypothetical protein</fullName>
    </submittedName>
</protein>
<dbReference type="AlphaFoldDB" id="A0A816SCJ1"/>